<keyword evidence="2" id="KW-1185">Reference proteome</keyword>
<dbReference type="RefSeq" id="WP_190923730.1">
    <property type="nucleotide sequence ID" value="NZ_JACXJA010000001.1"/>
</dbReference>
<proteinExistence type="predicted"/>
<sequence length="137" mass="14833">MIRKVRIWLAPILMIVLLIAHETVQGQFDDTTAADRILHAQPDEAAKPMSLPLLSILEAKDLPGHTVTIKGKVVSVPTPQANGFCQFVVEDETGSLLLSTKAASLQVGDIIQVTGKLGISPQSALLRADRDDIFLIR</sequence>
<protein>
    <submittedName>
        <fullName evidence="1">OB-fold nucleic acid binding domain-containing protein</fullName>
    </submittedName>
</protein>
<accession>A0A927GY00</accession>
<dbReference type="AlphaFoldDB" id="A0A927GY00"/>
<organism evidence="1 2">
    <name type="scientific">Paenibacillus oceani</name>
    <dbReference type="NCBI Taxonomy" id="2772510"/>
    <lineage>
        <taxon>Bacteria</taxon>
        <taxon>Bacillati</taxon>
        <taxon>Bacillota</taxon>
        <taxon>Bacilli</taxon>
        <taxon>Bacillales</taxon>
        <taxon>Paenibacillaceae</taxon>
        <taxon>Paenibacillus</taxon>
    </lineage>
</organism>
<gene>
    <name evidence="1" type="ORF">IDH45_00790</name>
</gene>
<evidence type="ECO:0000313" key="1">
    <source>
        <dbReference type="EMBL" id="MBD2860522.1"/>
    </source>
</evidence>
<name>A0A927GY00_9BACL</name>
<evidence type="ECO:0000313" key="2">
    <source>
        <dbReference type="Proteomes" id="UP000639396"/>
    </source>
</evidence>
<dbReference type="EMBL" id="JACXJA010000001">
    <property type="protein sequence ID" value="MBD2860522.1"/>
    <property type="molecule type" value="Genomic_DNA"/>
</dbReference>
<dbReference type="InterPro" id="IPR012340">
    <property type="entry name" value="NA-bd_OB-fold"/>
</dbReference>
<dbReference type="SUPFAM" id="SSF50249">
    <property type="entry name" value="Nucleic acid-binding proteins"/>
    <property type="match status" value="1"/>
</dbReference>
<dbReference type="Proteomes" id="UP000639396">
    <property type="component" value="Unassembled WGS sequence"/>
</dbReference>
<comment type="caution">
    <text evidence="1">The sequence shown here is derived from an EMBL/GenBank/DDBJ whole genome shotgun (WGS) entry which is preliminary data.</text>
</comment>
<reference evidence="1" key="1">
    <citation type="submission" date="2020-09" db="EMBL/GenBank/DDBJ databases">
        <title>A novel bacterium of genus Paenibacillus, isolated from South China Sea.</title>
        <authorList>
            <person name="Huang H."/>
            <person name="Mo K."/>
            <person name="Hu Y."/>
        </authorList>
    </citation>
    <scope>NUCLEOTIDE SEQUENCE</scope>
    <source>
        <strain evidence="1">IB182363</strain>
    </source>
</reference>